<dbReference type="EMBL" id="CAJOBA010001968">
    <property type="protein sequence ID" value="CAF3623013.1"/>
    <property type="molecule type" value="Genomic_DNA"/>
</dbReference>
<proteinExistence type="predicted"/>
<evidence type="ECO:0000313" key="4">
    <source>
        <dbReference type="Proteomes" id="UP000682733"/>
    </source>
</evidence>
<name>A0A8S2HCC4_9BILA</name>
<sequence>IISDDSLSSKQYTMDRFTSRIISYSEQPSIDRYLLRAIIMNGISFRTVNNSFFLEFVKKLNPSYDLPDRKKLAHEILIQELVHVEHKNETLIAEAAHLTLNIDEWSDRCHRSLYEYNVITDSWKAIVLSLIDISSYSHTADFLVNRLESVLNKASTNVSIISKLCAINAKDARFIHFETRKSTYN</sequence>
<dbReference type="EMBL" id="CAJNOK010001968">
    <property type="protein sequence ID" value="CAF0838120.1"/>
    <property type="molecule type" value="Genomic_DNA"/>
</dbReference>
<feature type="non-terminal residue" evidence="2">
    <location>
        <position position="1"/>
    </location>
</feature>
<dbReference type="Proteomes" id="UP000682733">
    <property type="component" value="Unassembled WGS sequence"/>
</dbReference>
<dbReference type="Proteomes" id="UP000677228">
    <property type="component" value="Unassembled WGS sequence"/>
</dbReference>
<reference evidence="2" key="1">
    <citation type="submission" date="2021-02" db="EMBL/GenBank/DDBJ databases">
        <authorList>
            <person name="Nowell W R."/>
        </authorList>
    </citation>
    <scope>NUCLEOTIDE SEQUENCE</scope>
</reference>
<dbReference type="EMBL" id="CAJOBC010126438">
    <property type="protein sequence ID" value="CAF4596766.1"/>
    <property type="molecule type" value="Genomic_DNA"/>
</dbReference>
<evidence type="ECO:0000313" key="2">
    <source>
        <dbReference type="EMBL" id="CAF3623013.1"/>
    </source>
</evidence>
<accession>A0A8S2HCC4</accession>
<protein>
    <submittedName>
        <fullName evidence="2">Uncharacterized protein</fullName>
    </submittedName>
</protein>
<gene>
    <name evidence="1" type="ORF">OVA965_LOCUS6501</name>
    <name evidence="3" type="ORF">SRO942_LOCUS48707</name>
    <name evidence="2" type="ORF">TMI583_LOCUS6497</name>
</gene>
<dbReference type="OrthoDB" id="1607513at2759"/>
<comment type="caution">
    <text evidence="2">The sequence shown here is derived from an EMBL/GenBank/DDBJ whole genome shotgun (WGS) entry which is preliminary data.</text>
</comment>
<dbReference type="Proteomes" id="UP000681722">
    <property type="component" value="Unassembled WGS sequence"/>
</dbReference>
<dbReference type="SUPFAM" id="SSF140996">
    <property type="entry name" value="Hermes dimerisation domain"/>
    <property type="match status" value="1"/>
</dbReference>
<organism evidence="2 4">
    <name type="scientific">Didymodactylos carnosus</name>
    <dbReference type="NCBI Taxonomy" id="1234261"/>
    <lineage>
        <taxon>Eukaryota</taxon>
        <taxon>Metazoa</taxon>
        <taxon>Spiralia</taxon>
        <taxon>Gnathifera</taxon>
        <taxon>Rotifera</taxon>
        <taxon>Eurotatoria</taxon>
        <taxon>Bdelloidea</taxon>
        <taxon>Philodinida</taxon>
        <taxon>Philodinidae</taxon>
        <taxon>Didymodactylos</taxon>
    </lineage>
</organism>
<evidence type="ECO:0000313" key="1">
    <source>
        <dbReference type="EMBL" id="CAF0838120.1"/>
    </source>
</evidence>
<dbReference type="AlphaFoldDB" id="A0A8S2HCC4"/>
<evidence type="ECO:0000313" key="3">
    <source>
        <dbReference type="EMBL" id="CAF4596766.1"/>
    </source>
</evidence>